<dbReference type="STRING" id="1306861.A0A4U6XQ29"/>
<proteinExistence type="predicted"/>
<evidence type="ECO:0000313" key="1">
    <source>
        <dbReference type="EMBL" id="TKW57933.1"/>
    </source>
</evidence>
<protein>
    <submittedName>
        <fullName evidence="1">Uncharacterized protein</fullName>
    </submittedName>
</protein>
<gene>
    <name evidence="1" type="ORF">CTA1_3042</name>
</gene>
<reference evidence="1 2" key="1">
    <citation type="journal article" date="2019" name="PLoS ONE">
        <title>Comparative genome analysis indicates high evolutionary potential of pathogenicity genes in Colletotrichum tanaceti.</title>
        <authorList>
            <person name="Lelwala R.V."/>
            <person name="Korhonen P.K."/>
            <person name="Young N.D."/>
            <person name="Scott J.B."/>
            <person name="Ades P.A."/>
            <person name="Gasser R.B."/>
            <person name="Taylor P.W.J."/>
        </authorList>
    </citation>
    <scope>NUCLEOTIDE SEQUENCE [LARGE SCALE GENOMIC DNA]</scope>
    <source>
        <strain evidence="1">BRIP57314</strain>
    </source>
</reference>
<name>A0A4U6XQ29_9PEZI</name>
<comment type="caution">
    <text evidence="1">The sequence shown here is derived from an EMBL/GenBank/DDBJ whole genome shotgun (WGS) entry which is preliminary data.</text>
</comment>
<accession>A0A4U6XQ29</accession>
<keyword evidence="2" id="KW-1185">Reference proteome</keyword>
<dbReference type="Proteomes" id="UP000310108">
    <property type="component" value="Unassembled WGS sequence"/>
</dbReference>
<dbReference type="EMBL" id="PJEX01000032">
    <property type="protein sequence ID" value="TKW57933.1"/>
    <property type="molecule type" value="Genomic_DNA"/>
</dbReference>
<dbReference type="AlphaFoldDB" id="A0A4U6XQ29"/>
<sequence>MVFVRMAELAGGKDTRESSSRLAQVQVQTQAQAQAQVQVQAQPPEDTYPASLASAAGLDDIGSAFDGPLTWPGSAENQLASEYFMAPSQFDMSGELSWFLSGYMDPDPASV</sequence>
<organism evidence="1 2">
    <name type="scientific">Colletotrichum tanaceti</name>
    <dbReference type="NCBI Taxonomy" id="1306861"/>
    <lineage>
        <taxon>Eukaryota</taxon>
        <taxon>Fungi</taxon>
        <taxon>Dikarya</taxon>
        <taxon>Ascomycota</taxon>
        <taxon>Pezizomycotina</taxon>
        <taxon>Sordariomycetes</taxon>
        <taxon>Hypocreomycetidae</taxon>
        <taxon>Glomerellales</taxon>
        <taxon>Glomerellaceae</taxon>
        <taxon>Colletotrichum</taxon>
        <taxon>Colletotrichum destructivum species complex</taxon>
    </lineage>
</organism>
<evidence type="ECO:0000313" key="2">
    <source>
        <dbReference type="Proteomes" id="UP000310108"/>
    </source>
</evidence>